<dbReference type="Pfam" id="PF13406">
    <property type="entry name" value="SLT_2"/>
    <property type="match status" value="1"/>
</dbReference>
<dbReference type="PANTHER" id="PTHR30163:SF8">
    <property type="entry name" value="LYTIC MUREIN TRANSGLYCOSYLASE"/>
    <property type="match status" value="1"/>
</dbReference>
<gene>
    <name evidence="2" type="ORF">LCGC14_2924220</name>
</gene>
<name>A0A0F8Y9Q7_9ZZZZ</name>
<proteinExistence type="predicted"/>
<feature type="domain" description="Transglycosylase SLT" evidence="1">
    <location>
        <begin position="34"/>
        <end position="208"/>
    </location>
</feature>
<sequence>MLNRLNIAITAGAILALSSGVAAAAACGNTSSGFNAWKQAFAQEAAAAGVGQRGLQALAGTSYAQKTINADRNQKSFNYSLDKFMQVRGADTIVAQGRKRLARNPGFYKSLENAYGVPAGVLIAIHGMETGFGSFMGDSNVVSAISTLAYDCRRSGFFTPHAMAALKMVDSGAISAGTIGARHGELGHTQFLPGNALRYGVDADGNGVV</sequence>
<reference evidence="2" key="1">
    <citation type="journal article" date="2015" name="Nature">
        <title>Complex archaea that bridge the gap between prokaryotes and eukaryotes.</title>
        <authorList>
            <person name="Spang A."/>
            <person name="Saw J.H."/>
            <person name="Jorgensen S.L."/>
            <person name="Zaremba-Niedzwiedzka K."/>
            <person name="Martijn J."/>
            <person name="Lind A.E."/>
            <person name="van Eijk R."/>
            <person name="Schleper C."/>
            <person name="Guy L."/>
            <person name="Ettema T.J."/>
        </authorList>
    </citation>
    <scope>NUCLEOTIDE SEQUENCE</scope>
</reference>
<dbReference type="EMBL" id="LAZR01058201">
    <property type="protein sequence ID" value="KKK70415.1"/>
    <property type="molecule type" value="Genomic_DNA"/>
</dbReference>
<feature type="non-terminal residue" evidence="2">
    <location>
        <position position="209"/>
    </location>
</feature>
<dbReference type="PROSITE" id="PS51257">
    <property type="entry name" value="PROKAR_LIPOPROTEIN"/>
    <property type="match status" value="1"/>
</dbReference>
<organism evidence="2">
    <name type="scientific">marine sediment metagenome</name>
    <dbReference type="NCBI Taxonomy" id="412755"/>
    <lineage>
        <taxon>unclassified sequences</taxon>
        <taxon>metagenomes</taxon>
        <taxon>ecological metagenomes</taxon>
    </lineage>
</organism>
<dbReference type="InterPro" id="IPR031304">
    <property type="entry name" value="SLT_2"/>
</dbReference>
<dbReference type="Gene3D" id="1.10.530.10">
    <property type="match status" value="1"/>
</dbReference>
<dbReference type="InterPro" id="IPR043426">
    <property type="entry name" value="MltB-like"/>
</dbReference>
<dbReference type="SUPFAM" id="SSF53955">
    <property type="entry name" value="Lysozyme-like"/>
    <property type="match status" value="1"/>
</dbReference>
<dbReference type="PANTHER" id="PTHR30163">
    <property type="entry name" value="MEMBRANE-BOUND LYTIC MUREIN TRANSGLYCOSYLASE B"/>
    <property type="match status" value="1"/>
</dbReference>
<dbReference type="InterPro" id="IPR023346">
    <property type="entry name" value="Lysozyme-like_dom_sf"/>
</dbReference>
<dbReference type="AlphaFoldDB" id="A0A0F8Y9Q7"/>
<protein>
    <recommendedName>
        <fullName evidence="1">Transglycosylase SLT domain-containing protein</fullName>
    </recommendedName>
</protein>
<dbReference type="GO" id="GO:0009253">
    <property type="term" value="P:peptidoglycan catabolic process"/>
    <property type="evidence" value="ECO:0007669"/>
    <property type="project" value="TreeGrafter"/>
</dbReference>
<accession>A0A0F8Y9Q7</accession>
<dbReference type="Gene3D" id="1.10.8.350">
    <property type="entry name" value="Bacterial muramidase"/>
    <property type="match status" value="1"/>
</dbReference>
<evidence type="ECO:0000313" key="2">
    <source>
        <dbReference type="EMBL" id="KKK70415.1"/>
    </source>
</evidence>
<dbReference type="GO" id="GO:0008933">
    <property type="term" value="F:peptidoglycan lytic transglycosylase activity"/>
    <property type="evidence" value="ECO:0007669"/>
    <property type="project" value="TreeGrafter"/>
</dbReference>
<comment type="caution">
    <text evidence="2">The sequence shown here is derived from an EMBL/GenBank/DDBJ whole genome shotgun (WGS) entry which is preliminary data.</text>
</comment>
<evidence type="ECO:0000259" key="1">
    <source>
        <dbReference type="Pfam" id="PF13406"/>
    </source>
</evidence>